<dbReference type="OrthoDB" id="795045at2"/>
<dbReference type="EMBL" id="VJZL01000020">
    <property type="protein sequence ID" value="TRX08274.1"/>
    <property type="molecule type" value="Genomic_DNA"/>
</dbReference>
<dbReference type="AlphaFoldDB" id="A0A553BJ46"/>
<gene>
    <name evidence="3" type="ORF">FNW11_11320</name>
    <name evidence="2" type="ORF">FNW12_06700</name>
</gene>
<evidence type="ECO:0000313" key="2">
    <source>
        <dbReference type="EMBL" id="TRX07092.1"/>
    </source>
</evidence>
<dbReference type="Proteomes" id="UP000318669">
    <property type="component" value="Unassembled WGS sequence"/>
</dbReference>
<accession>A0A553BJ46</accession>
<sequence length="137" mass="15917">MKFKKHISFFLAFFLLVSNVGFAFDVHYCGDKVASIQPSYWKSGEAPNSVEKGCCEKKFAKKDSCCKNKVVHFQKKSDNLITKAFSLNADFTFLIEEWNPIVFCPRPNFKSFENTSFYCDVHAPPLFKLYNQYIFYA</sequence>
<organism evidence="3 5">
    <name type="scientific">Flavobacterium gawalongense</name>
    <dbReference type="NCBI Taxonomy" id="2594432"/>
    <lineage>
        <taxon>Bacteria</taxon>
        <taxon>Pseudomonadati</taxon>
        <taxon>Bacteroidota</taxon>
        <taxon>Flavobacteriia</taxon>
        <taxon>Flavobacteriales</taxon>
        <taxon>Flavobacteriaceae</taxon>
        <taxon>Flavobacterium</taxon>
    </lineage>
</organism>
<reference evidence="4 5" key="1">
    <citation type="submission" date="2019-07" db="EMBL/GenBank/DDBJ databases">
        <title>Novel species of Flavobacterium.</title>
        <authorList>
            <person name="Liu Q."/>
            <person name="Xin Y.-H."/>
        </authorList>
    </citation>
    <scope>NUCLEOTIDE SEQUENCE [LARGE SCALE GENOMIC DNA]</scope>
    <source>
        <strain evidence="2 4">GSP39</strain>
        <strain evidence="3 5">GSR22</strain>
    </source>
</reference>
<dbReference type="InterPro" id="IPR058060">
    <property type="entry name" value="HYC_CC_PP"/>
</dbReference>
<proteinExistence type="predicted"/>
<keyword evidence="1" id="KW-0732">Signal</keyword>
<evidence type="ECO:0000313" key="5">
    <source>
        <dbReference type="Proteomes" id="UP000318669"/>
    </source>
</evidence>
<name>A0A553BJ46_9FLAO</name>
<comment type="caution">
    <text evidence="3">The sequence shown here is derived from an EMBL/GenBank/DDBJ whole genome shotgun (WGS) entry which is preliminary data.</text>
</comment>
<protein>
    <submittedName>
        <fullName evidence="3">Uncharacterized protein</fullName>
    </submittedName>
</protein>
<evidence type="ECO:0000313" key="4">
    <source>
        <dbReference type="Proteomes" id="UP000318528"/>
    </source>
</evidence>
<evidence type="ECO:0000313" key="3">
    <source>
        <dbReference type="EMBL" id="TRX08274.1"/>
    </source>
</evidence>
<dbReference type="Proteomes" id="UP000318528">
    <property type="component" value="Unassembled WGS sequence"/>
</dbReference>
<dbReference type="InterPro" id="IPR058512">
    <property type="entry name" value="DUF8199"/>
</dbReference>
<dbReference type="Pfam" id="PF26622">
    <property type="entry name" value="DUF8199"/>
    <property type="match status" value="1"/>
</dbReference>
<keyword evidence="4" id="KW-1185">Reference proteome</keyword>
<dbReference type="RefSeq" id="WP_143386100.1">
    <property type="nucleotide sequence ID" value="NZ_VJZL01000020.1"/>
</dbReference>
<evidence type="ECO:0000256" key="1">
    <source>
        <dbReference type="SAM" id="SignalP"/>
    </source>
</evidence>
<dbReference type="NCBIfam" id="NF047658">
    <property type="entry name" value="HYC_CC_PP"/>
    <property type="match status" value="1"/>
</dbReference>
<feature type="chain" id="PRO_5022012006" evidence="1">
    <location>
        <begin position="24"/>
        <end position="137"/>
    </location>
</feature>
<dbReference type="EMBL" id="VJZN01000009">
    <property type="protein sequence ID" value="TRX07092.1"/>
    <property type="molecule type" value="Genomic_DNA"/>
</dbReference>
<feature type="signal peptide" evidence="1">
    <location>
        <begin position="1"/>
        <end position="23"/>
    </location>
</feature>